<feature type="binding site" evidence="7">
    <location>
        <position position="142"/>
    </location>
    <ligand>
        <name>Zn(2+)</name>
        <dbReference type="ChEBI" id="CHEBI:29105"/>
    </ligand>
</feature>
<proteinExistence type="inferred from homology"/>
<evidence type="ECO:0000313" key="9">
    <source>
        <dbReference type="Proteomes" id="UP000092482"/>
    </source>
</evidence>
<dbReference type="InterPro" id="IPR036388">
    <property type="entry name" value="WH-like_DNA-bd_sf"/>
</dbReference>
<gene>
    <name evidence="8" type="ORF">SGUI_1292</name>
</gene>
<evidence type="ECO:0000313" key="8">
    <source>
        <dbReference type="EMBL" id="ANS78688.1"/>
    </source>
</evidence>
<evidence type="ECO:0000256" key="7">
    <source>
        <dbReference type="PIRSR" id="PIRSR602481-1"/>
    </source>
</evidence>
<keyword evidence="6" id="KW-0804">Transcription</keyword>
<evidence type="ECO:0000256" key="4">
    <source>
        <dbReference type="ARBA" id="ARBA00023015"/>
    </source>
</evidence>
<evidence type="ECO:0000256" key="1">
    <source>
        <dbReference type="ARBA" id="ARBA00007957"/>
    </source>
</evidence>
<keyword evidence="7" id="KW-0479">Metal-binding</keyword>
<accession>A0A1B1NB74</accession>
<name>A0A1B1NB74_9MICO</name>
<dbReference type="InterPro" id="IPR043135">
    <property type="entry name" value="Fur_C"/>
</dbReference>
<feature type="binding site" evidence="7">
    <location>
        <position position="100"/>
    </location>
    <ligand>
        <name>Zn(2+)</name>
        <dbReference type="ChEBI" id="CHEBI:29105"/>
    </ligand>
</feature>
<dbReference type="InterPro" id="IPR036390">
    <property type="entry name" value="WH_DNA-bd_sf"/>
</dbReference>
<dbReference type="RefSeq" id="WP_083190542.1">
    <property type="nucleotide sequence ID" value="NZ_CP014989.1"/>
</dbReference>
<reference evidence="8 9" key="1">
    <citation type="submission" date="2016-03" db="EMBL/GenBank/DDBJ databases">
        <title>Shallow-sea hydrothermal system.</title>
        <authorList>
            <person name="Tang K."/>
        </authorList>
    </citation>
    <scope>NUCLEOTIDE SEQUENCE [LARGE SCALE GENOMIC DNA]</scope>
    <source>
        <strain evidence="8 9">JLT9</strain>
    </source>
</reference>
<dbReference type="KEGG" id="serj:SGUI_1292"/>
<dbReference type="GO" id="GO:0000976">
    <property type="term" value="F:transcription cis-regulatory region binding"/>
    <property type="evidence" value="ECO:0007669"/>
    <property type="project" value="TreeGrafter"/>
</dbReference>
<dbReference type="Pfam" id="PF01475">
    <property type="entry name" value="FUR"/>
    <property type="match status" value="1"/>
</dbReference>
<dbReference type="InterPro" id="IPR002481">
    <property type="entry name" value="FUR"/>
</dbReference>
<keyword evidence="5" id="KW-0238">DNA-binding</keyword>
<feature type="binding site" evidence="7">
    <location>
        <position position="103"/>
    </location>
    <ligand>
        <name>Zn(2+)</name>
        <dbReference type="ChEBI" id="CHEBI:29105"/>
    </ligand>
</feature>
<dbReference type="AlphaFoldDB" id="A0A1B1NB74"/>
<keyword evidence="4" id="KW-0805">Transcription regulation</keyword>
<dbReference type="PANTHER" id="PTHR33202:SF7">
    <property type="entry name" value="FERRIC UPTAKE REGULATION PROTEIN"/>
    <property type="match status" value="1"/>
</dbReference>
<comment type="cofactor">
    <cofactor evidence="7">
        <name>Zn(2+)</name>
        <dbReference type="ChEBI" id="CHEBI:29105"/>
    </cofactor>
    <text evidence="7">Binds 1 zinc ion per subunit.</text>
</comment>
<dbReference type="GO" id="GO:1900376">
    <property type="term" value="P:regulation of secondary metabolite biosynthetic process"/>
    <property type="evidence" value="ECO:0007669"/>
    <property type="project" value="TreeGrafter"/>
</dbReference>
<dbReference type="EMBL" id="CP014989">
    <property type="protein sequence ID" value="ANS78688.1"/>
    <property type="molecule type" value="Genomic_DNA"/>
</dbReference>
<keyword evidence="9" id="KW-1185">Reference proteome</keyword>
<dbReference type="Gene3D" id="1.10.10.10">
    <property type="entry name" value="Winged helix-like DNA-binding domain superfamily/Winged helix DNA-binding domain"/>
    <property type="match status" value="1"/>
</dbReference>
<feature type="binding site" evidence="7">
    <location>
        <position position="139"/>
    </location>
    <ligand>
        <name>Zn(2+)</name>
        <dbReference type="ChEBI" id="CHEBI:29105"/>
    </ligand>
</feature>
<dbReference type="SUPFAM" id="SSF46785">
    <property type="entry name" value="Winged helix' DNA-binding domain"/>
    <property type="match status" value="1"/>
</dbReference>
<organism evidence="8 9">
    <name type="scientific">Serinicoccus hydrothermalis</name>
    <dbReference type="NCBI Taxonomy" id="1758689"/>
    <lineage>
        <taxon>Bacteria</taxon>
        <taxon>Bacillati</taxon>
        <taxon>Actinomycetota</taxon>
        <taxon>Actinomycetes</taxon>
        <taxon>Micrococcales</taxon>
        <taxon>Ornithinimicrobiaceae</taxon>
        <taxon>Serinicoccus</taxon>
    </lineage>
</organism>
<keyword evidence="3 7" id="KW-0862">Zinc</keyword>
<sequence length="145" mass="15518">MREEELVDRARTMVRGGGGRLTRPREQILRTLARLGGHPTAGQIHAALGEEDAPHLSTTYRTLESLCAVGVLSHVHVDHGEPTFHFSAAVSGRPHVHAACSGCGSVVDLPTEVVAPVADYLRDNGYEPHLGHTALSVTCPECARD</sequence>
<dbReference type="Gene3D" id="3.30.1490.190">
    <property type="match status" value="1"/>
</dbReference>
<keyword evidence="2" id="KW-0678">Repressor</keyword>
<evidence type="ECO:0000256" key="6">
    <source>
        <dbReference type="ARBA" id="ARBA00023163"/>
    </source>
</evidence>
<dbReference type="Proteomes" id="UP000092482">
    <property type="component" value="Chromosome"/>
</dbReference>
<dbReference type="STRING" id="1758689.SGUI_1292"/>
<dbReference type="GO" id="GO:0003700">
    <property type="term" value="F:DNA-binding transcription factor activity"/>
    <property type="evidence" value="ECO:0007669"/>
    <property type="project" value="InterPro"/>
</dbReference>
<dbReference type="GO" id="GO:0008270">
    <property type="term" value="F:zinc ion binding"/>
    <property type="evidence" value="ECO:0007669"/>
    <property type="project" value="TreeGrafter"/>
</dbReference>
<protein>
    <submittedName>
        <fullName evidence="8">Transcriptional regulator, FUR family</fullName>
    </submittedName>
</protein>
<dbReference type="PANTHER" id="PTHR33202">
    <property type="entry name" value="ZINC UPTAKE REGULATION PROTEIN"/>
    <property type="match status" value="1"/>
</dbReference>
<evidence type="ECO:0000256" key="3">
    <source>
        <dbReference type="ARBA" id="ARBA00022833"/>
    </source>
</evidence>
<comment type="similarity">
    <text evidence="1">Belongs to the Fur family.</text>
</comment>
<evidence type="ECO:0000256" key="5">
    <source>
        <dbReference type="ARBA" id="ARBA00023125"/>
    </source>
</evidence>
<evidence type="ECO:0000256" key="2">
    <source>
        <dbReference type="ARBA" id="ARBA00022491"/>
    </source>
</evidence>
<dbReference type="GO" id="GO:0045892">
    <property type="term" value="P:negative regulation of DNA-templated transcription"/>
    <property type="evidence" value="ECO:0007669"/>
    <property type="project" value="TreeGrafter"/>
</dbReference>